<dbReference type="Gene3D" id="3.30.450.20">
    <property type="entry name" value="PAS domain"/>
    <property type="match status" value="2"/>
</dbReference>
<dbReference type="PANTHER" id="PTHR32089:SF112">
    <property type="entry name" value="LYSOZYME-LIKE PROTEIN-RELATED"/>
    <property type="match status" value="1"/>
</dbReference>
<dbReference type="OrthoDB" id="9814363at2"/>
<dbReference type="Gene3D" id="1.10.287.950">
    <property type="entry name" value="Methyl-accepting chemotaxis protein"/>
    <property type="match status" value="1"/>
</dbReference>
<dbReference type="InterPro" id="IPR004089">
    <property type="entry name" value="MCPsignal_dom"/>
</dbReference>
<gene>
    <name evidence="12" type="ORF">FDF74_10250</name>
</gene>
<dbReference type="Gene3D" id="6.10.340.10">
    <property type="match status" value="1"/>
</dbReference>
<keyword evidence="4 10" id="KW-0812">Transmembrane</keyword>
<dbReference type="GO" id="GO:0005886">
    <property type="term" value="C:plasma membrane"/>
    <property type="evidence" value="ECO:0007669"/>
    <property type="project" value="UniProtKB-SubCell"/>
</dbReference>
<dbReference type="SUPFAM" id="SSF103190">
    <property type="entry name" value="Sensory domain-like"/>
    <property type="match status" value="1"/>
</dbReference>
<sequence length="668" mass="74652">MKSIKTKLTLIISMLCIFSVVLCSSLTYYFSYNTVMNESSQKISMASEKYGDIIEGWLKAKAKLIDSMVVDLEFNDKYDDKIVYDYFQSQLKSNKDIVGMYIGFQDKKFISGNGWVATEDYDCTQRDWYKEATQKDRVIYSSPYIDKKFNTLVITIAKPVKKDGKIIGVVGMDVVVDYLTKLIKKATPVKNSYGFLLDKNNNFIVHPNKSFQPTSEKSYNMEKVLNGKLKKVVKLNSKGGNVERLNDYDNIEKIFTRVIIPSSNWSVGFVIPVSEFKKPLNKIIISFIVVCIISLIISIIASLRSSSRISKPILKTADIINKTKELDLSYNNNYEDIINNNDEIGLMAKATLDLREKLRNIVESLKQSSENVLNNSKGLDMSTGEMLRFIETISETVDGLAKGSVDQAKNAENGAEKLNSLADEIKVTNNSANLVEKYSLQTKKASEIGILSIENTINKFYKSNEVNEKLSNNVNLLADRSGSVGEIVNSIEAIAEQTNLLALNAAIEAARAGEAGRGFAVVAEEIRKLSEETSLSTKEISSIVEEIQSEINNTKENMDLSEKVVEEVNEAMGSSKKAFDDITKSIREILEQIRLLVNNVSKVDNDKEQVLYSIQEMSAIAEESAASTEEVSASVQEQTTSMENISQAAEELKDVTIKLDKLINNFKI</sequence>
<dbReference type="EMBL" id="SXDP01000009">
    <property type="protein sequence ID" value="NEZ47571.1"/>
    <property type="molecule type" value="Genomic_DNA"/>
</dbReference>
<dbReference type="InterPro" id="IPR029151">
    <property type="entry name" value="Sensor-like_sf"/>
</dbReference>
<keyword evidence="2" id="KW-1003">Cell membrane</keyword>
<dbReference type="SMART" id="SM00283">
    <property type="entry name" value="MA"/>
    <property type="match status" value="1"/>
</dbReference>
<dbReference type="Pfam" id="PF00015">
    <property type="entry name" value="MCPsignal"/>
    <property type="match status" value="1"/>
</dbReference>
<feature type="coiled-coil region" evidence="9">
    <location>
        <begin position="544"/>
        <end position="571"/>
    </location>
</feature>
<evidence type="ECO:0000256" key="1">
    <source>
        <dbReference type="ARBA" id="ARBA00004651"/>
    </source>
</evidence>
<dbReference type="GO" id="GO:0006935">
    <property type="term" value="P:chemotaxis"/>
    <property type="evidence" value="ECO:0007669"/>
    <property type="project" value="UniProtKB-KW"/>
</dbReference>
<evidence type="ECO:0000259" key="11">
    <source>
        <dbReference type="PROSITE" id="PS50111"/>
    </source>
</evidence>
<comment type="subcellular location">
    <subcellularLocation>
        <location evidence="1">Cell membrane</location>
        <topology evidence="1">Multi-pass membrane protein</topology>
    </subcellularLocation>
</comment>
<keyword evidence="6 10" id="KW-0472">Membrane</keyword>
<dbReference type="Pfam" id="PF02743">
    <property type="entry name" value="dCache_1"/>
    <property type="match status" value="1"/>
</dbReference>
<feature type="transmembrane region" description="Helical" evidence="10">
    <location>
        <begin position="283"/>
        <end position="303"/>
    </location>
</feature>
<proteinExistence type="predicted"/>
<reference evidence="12 13" key="1">
    <citation type="submission" date="2019-04" db="EMBL/GenBank/DDBJ databases">
        <title>Genome sequencing of Clostridium botulinum Groups I-IV and Clostridium butyricum.</title>
        <authorList>
            <person name="Brunt J."/>
            <person name="Van Vliet A.H.M."/>
            <person name="Stringer S.C."/>
            <person name="Carter A.T."/>
            <person name="Peck M.W."/>
        </authorList>
    </citation>
    <scope>NUCLEOTIDE SEQUENCE [LARGE SCALE GENOMIC DNA]</scope>
    <source>
        <strain evidence="12 13">IFR 18/094</strain>
    </source>
</reference>
<keyword evidence="9" id="KW-0175">Coiled coil</keyword>
<accession>A0A6M0RB95</accession>
<keyword evidence="3" id="KW-0145">Chemotaxis</keyword>
<evidence type="ECO:0000256" key="2">
    <source>
        <dbReference type="ARBA" id="ARBA00022475"/>
    </source>
</evidence>
<dbReference type="RefSeq" id="WP_050606615.1">
    <property type="nucleotide sequence ID" value="NZ_CABKUB010000006.1"/>
</dbReference>
<dbReference type="CDD" id="cd12912">
    <property type="entry name" value="PDC2_MCP_like"/>
    <property type="match status" value="1"/>
</dbReference>
<evidence type="ECO:0000256" key="8">
    <source>
        <dbReference type="PROSITE-ProRule" id="PRU00284"/>
    </source>
</evidence>
<keyword evidence="13" id="KW-1185">Reference proteome</keyword>
<dbReference type="CDD" id="cd11386">
    <property type="entry name" value="MCP_signal"/>
    <property type="match status" value="1"/>
</dbReference>
<protein>
    <submittedName>
        <fullName evidence="12">Methyl-accepting chemotaxis protein</fullName>
    </submittedName>
</protein>
<dbReference type="AlphaFoldDB" id="A0A6M0RB95"/>
<feature type="domain" description="Methyl-accepting transducer" evidence="11">
    <location>
        <begin position="382"/>
        <end position="632"/>
    </location>
</feature>
<name>A0A6M0RB95_9CLOT</name>
<evidence type="ECO:0000313" key="13">
    <source>
        <dbReference type="Proteomes" id="UP000473885"/>
    </source>
</evidence>
<dbReference type="GO" id="GO:0007165">
    <property type="term" value="P:signal transduction"/>
    <property type="evidence" value="ECO:0007669"/>
    <property type="project" value="UniProtKB-KW"/>
</dbReference>
<dbReference type="InterPro" id="IPR033479">
    <property type="entry name" value="dCache_1"/>
</dbReference>
<dbReference type="Proteomes" id="UP000473885">
    <property type="component" value="Unassembled WGS sequence"/>
</dbReference>
<evidence type="ECO:0000313" key="12">
    <source>
        <dbReference type="EMBL" id="NEZ47571.1"/>
    </source>
</evidence>
<evidence type="ECO:0000256" key="9">
    <source>
        <dbReference type="SAM" id="Coils"/>
    </source>
</evidence>
<organism evidence="12 13">
    <name type="scientific">Clostridium niameyense</name>
    <dbReference type="NCBI Taxonomy" id="1622073"/>
    <lineage>
        <taxon>Bacteria</taxon>
        <taxon>Bacillati</taxon>
        <taxon>Bacillota</taxon>
        <taxon>Clostridia</taxon>
        <taxon>Eubacteriales</taxon>
        <taxon>Clostridiaceae</taxon>
        <taxon>Clostridium</taxon>
    </lineage>
</organism>
<dbReference type="PANTHER" id="PTHR32089">
    <property type="entry name" value="METHYL-ACCEPTING CHEMOTAXIS PROTEIN MCPB"/>
    <property type="match status" value="1"/>
</dbReference>
<evidence type="ECO:0000256" key="6">
    <source>
        <dbReference type="ARBA" id="ARBA00023136"/>
    </source>
</evidence>
<dbReference type="PROSITE" id="PS50111">
    <property type="entry name" value="CHEMOTAXIS_TRANSDUC_2"/>
    <property type="match status" value="1"/>
</dbReference>
<keyword evidence="7 8" id="KW-0807">Transducer</keyword>
<comment type="caution">
    <text evidence="12">The sequence shown here is derived from an EMBL/GenBank/DDBJ whole genome shotgun (WGS) entry which is preliminary data.</text>
</comment>
<evidence type="ECO:0000256" key="4">
    <source>
        <dbReference type="ARBA" id="ARBA00022692"/>
    </source>
</evidence>
<keyword evidence="5 10" id="KW-1133">Transmembrane helix</keyword>
<evidence type="ECO:0000256" key="7">
    <source>
        <dbReference type="ARBA" id="ARBA00023224"/>
    </source>
</evidence>
<evidence type="ECO:0000256" key="10">
    <source>
        <dbReference type="SAM" id="Phobius"/>
    </source>
</evidence>
<feature type="coiled-coil region" evidence="9">
    <location>
        <begin position="635"/>
        <end position="665"/>
    </location>
</feature>
<evidence type="ECO:0000256" key="5">
    <source>
        <dbReference type="ARBA" id="ARBA00022989"/>
    </source>
</evidence>
<dbReference type="CDD" id="cd12913">
    <property type="entry name" value="PDC1_MCP_like"/>
    <property type="match status" value="1"/>
</dbReference>
<evidence type="ECO:0000256" key="3">
    <source>
        <dbReference type="ARBA" id="ARBA00022500"/>
    </source>
</evidence>
<dbReference type="SUPFAM" id="SSF58104">
    <property type="entry name" value="Methyl-accepting chemotaxis protein (MCP) signaling domain"/>
    <property type="match status" value="1"/>
</dbReference>